<name>A0ACC2KDM5_PERAE</name>
<evidence type="ECO:0000313" key="2">
    <source>
        <dbReference type="Proteomes" id="UP001234297"/>
    </source>
</evidence>
<protein>
    <submittedName>
        <fullName evidence="1">Uncharacterized protein</fullName>
    </submittedName>
</protein>
<evidence type="ECO:0000313" key="1">
    <source>
        <dbReference type="EMBL" id="KAJ8619219.1"/>
    </source>
</evidence>
<dbReference type="EMBL" id="CM056812">
    <property type="protein sequence ID" value="KAJ8619219.1"/>
    <property type="molecule type" value="Genomic_DNA"/>
</dbReference>
<dbReference type="Proteomes" id="UP001234297">
    <property type="component" value="Chromosome 4"/>
</dbReference>
<comment type="caution">
    <text evidence="1">The sequence shown here is derived from an EMBL/GenBank/DDBJ whole genome shotgun (WGS) entry which is preliminary data.</text>
</comment>
<reference evidence="1 2" key="1">
    <citation type="journal article" date="2022" name="Hortic Res">
        <title>A haplotype resolved chromosomal level avocado genome allows analysis of novel avocado genes.</title>
        <authorList>
            <person name="Nath O."/>
            <person name="Fletcher S.J."/>
            <person name="Hayward A."/>
            <person name="Shaw L.M."/>
            <person name="Masouleh A.K."/>
            <person name="Furtado A."/>
            <person name="Henry R.J."/>
            <person name="Mitter N."/>
        </authorList>
    </citation>
    <scope>NUCLEOTIDE SEQUENCE [LARGE SCALE GENOMIC DNA]</scope>
    <source>
        <strain evidence="2">cv. Hass</strain>
    </source>
</reference>
<proteinExistence type="predicted"/>
<accession>A0ACC2KDM5</accession>
<keyword evidence="2" id="KW-1185">Reference proteome</keyword>
<gene>
    <name evidence="1" type="ORF">MRB53_015405</name>
</gene>
<sequence>MTKKRKVDQERAADSAPTNDPDSVEVEEEEEEEEVEAEVEAEDLASTLEPFSKEQLIDLLRSAASSDPSLLREIHRIADRDPAHRKIFVHGLGWETTTDKIRSFFSQYGEIEDCNVVVDKASGKSKGYGFLLFKHRRSAQKALKEPQKKIDSRMTACQLASAGPVNPSSQPQPQQQHHQQQQHQFNQNQETLSRKIYVGNVNPEIPAAKLVSFFSKYGEIEEGPLGFDRQTGKSKGFALFIYKTVEGARKALEEPNKILDGHQLYCQKATDNNKLKTTAAGTAVAANNPPSGPAGPHGFNMGGGGAGFAPPDMSMSAASAALLGQGLLSGALPFGQGVQPNQAALAVLAAAGQNPAAFGIPPAMLASLNPALAAAMNAGTQQMAAAQAIKVLQLGNKSLPNGLILQWDILRVSSITQIVVIPVGLKLGQPIHDLSLVSYKSHAWIPRYCSTVQVSMKSRTTDGGGKQDGWFFIERVIGLVCDSMGSLVK</sequence>
<organism evidence="1 2">
    <name type="scientific">Persea americana</name>
    <name type="common">Avocado</name>
    <dbReference type="NCBI Taxonomy" id="3435"/>
    <lineage>
        <taxon>Eukaryota</taxon>
        <taxon>Viridiplantae</taxon>
        <taxon>Streptophyta</taxon>
        <taxon>Embryophyta</taxon>
        <taxon>Tracheophyta</taxon>
        <taxon>Spermatophyta</taxon>
        <taxon>Magnoliopsida</taxon>
        <taxon>Magnoliidae</taxon>
        <taxon>Laurales</taxon>
        <taxon>Lauraceae</taxon>
        <taxon>Persea</taxon>
    </lineage>
</organism>